<dbReference type="Gene3D" id="1.10.10.10">
    <property type="entry name" value="Winged helix-like DNA-binding domain superfamily/Winged helix DNA-binding domain"/>
    <property type="match status" value="1"/>
</dbReference>
<dbReference type="InParanoid" id="A0A1C7NKV7"/>
<dbReference type="Proteomes" id="UP000093000">
    <property type="component" value="Unassembled WGS sequence"/>
</dbReference>
<gene>
    <name evidence="2" type="ORF">A0J61_02510</name>
</gene>
<reference evidence="2 3" key="1">
    <citation type="submission" date="2016-03" db="EMBL/GenBank/DDBJ databases">
        <title>Choanephora cucurbitarum.</title>
        <authorList>
            <person name="Min B."/>
            <person name="Park H."/>
            <person name="Park J.-H."/>
            <person name="Shin H.-D."/>
            <person name="Choi I.-G."/>
        </authorList>
    </citation>
    <scope>NUCLEOTIDE SEQUENCE [LARGE SCALE GENOMIC DNA]</scope>
    <source>
        <strain evidence="2 3">KUS-F28377</strain>
    </source>
</reference>
<sequence length="331" mass="37925">MYLFEQKSINKQMLSPPTTFKDYLQGSYSYNPSSNQHQNCCCRIEPKQEHCRSTWVSPYSSLPSPPTYPSTVSRHVDQKPSIMAISSIVNETSTEIITSRTIQKQKYQSISPNLSTYGAFTIPLSKNFSSKKHEPLKKRIAPPTIRKPKQKTILFSLEKKEVVPRQQPTITAQDVDSIQQDSIKNTSLEKEDFIAKKSTEAALLYDRLSAEMDINVVFKGAEEWIPSYEPLDRKPAVRVQWKGHPLKIKKMPYYEKLHRNEASMAAILRLTPEQFLKCKWALILAAKDAYDTKSLFRKSEAQKVCCIDVNKTSALWNAFGKLGWLGPMWPQ</sequence>
<dbReference type="EMBL" id="LUGH01000095">
    <property type="protein sequence ID" value="OBZ89449.1"/>
    <property type="molecule type" value="Genomic_DNA"/>
</dbReference>
<accession>A0A1C7NKV7</accession>
<evidence type="ECO:0000313" key="2">
    <source>
        <dbReference type="EMBL" id="OBZ89449.1"/>
    </source>
</evidence>
<dbReference type="OrthoDB" id="5598695at2759"/>
<name>A0A1C7NKV7_9FUNG</name>
<evidence type="ECO:0000259" key="1">
    <source>
        <dbReference type="Pfam" id="PF04433"/>
    </source>
</evidence>
<dbReference type="STRING" id="101091.A0A1C7NKV7"/>
<dbReference type="SUPFAM" id="SSF46689">
    <property type="entry name" value="Homeodomain-like"/>
    <property type="match status" value="1"/>
</dbReference>
<dbReference type="InterPro" id="IPR009057">
    <property type="entry name" value="Homeodomain-like_sf"/>
</dbReference>
<dbReference type="InterPro" id="IPR036388">
    <property type="entry name" value="WH-like_DNA-bd_sf"/>
</dbReference>
<feature type="domain" description="SWIRM" evidence="1">
    <location>
        <begin position="255"/>
        <end position="325"/>
    </location>
</feature>
<protein>
    <recommendedName>
        <fullName evidence="1">SWIRM domain-containing protein</fullName>
    </recommendedName>
</protein>
<organism evidence="2 3">
    <name type="scientific">Choanephora cucurbitarum</name>
    <dbReference type="NCBI Taxonomy" id="101091"/>
    <lineage>
        <taxon>Eukaryota</taxon>
        <taxon>Fungi</taxon>
        <taxon>Fungi incertae sedis</taxon>
        <taxon>Mucoromycota</taxon>
        <taxon>Mucoromycotina</taxon>
        <taxon>Mucoromycetes</taxon>
        <taxon>Mucorales</taxon>
        <taxon>Mucorineae</taxon>
        <taxon>Choanephoraceae</taxon>
        <taxon>Choanephoroideae</taxon>
        <taxon>Choanephora</taxon>
    </lineage>
</organism>
<keyword evidence="3" id="KW-1185">Reference proteome</keyword>
<evidence type="ECO:0000313" key="3">
    <source>
        <dbReference type="Proteomes" id="UP000093000"/>
    </source>
</evidence>
<dbReference type="AlphaFoldDB" id="A0A1C7NKV7"/>
<comment type="caution">
    <text evidence="2">The sequence shown here is derived from an EMBL/GenBank/DDBJ whole genome shotgun (WGS) entry which is preliminary data.</text>
</comment>
<dbReference type="Pfam" id="PF04433">
    <property type="entry name" value="SWIRM"/>
    <property type="match status" value="1"/>
</dbReference>
<dbReference type="FunFam" id="1.10.10.10:FF:000087">
    <property type="entry name" value="Transcriptional adapter 2"/>
    <property type="match status" value="1"/>
</dbReference>
<dbReference type="InterPro" id="IPR007526">
    <property type="entry name" value="SWIRM"/>
</dbReference>
<proteinExistence type="predicted"/>
<dbReference type="GO" id="GO:0010468">
    <property type="term" value="P:regulation of gene expression"/>
    <property type="evidence" value="ECO:0007669"/>
    <property type="project" value="UniProtKB-ARBA"/>
</dbReference>